<keyword evidence="2" id="KW-1185">Reference proteome</keyword>
<evidence type="ECO:0000313" key="1">
    <source>
        <dbReference type="EMBL" id="GFR32118.1"/>
    </source>
</evidence>
<dbReference type="EMBL" id="BMAO01039539">
    <property type="protein sequence ID" value="GFR32118.1"/>
    <property type="molecule type" value="Genomic_DNA"/>
</dbReference>
<dbReference type="Proteomes" id="UP000887116">
    <property type="component" value="Unassembled WGS sequence"/>
</dbReference>
<sequence length="127" mass="14330">MHSLFISNQSNPKFEPTSFPVHFGNWVTRYWAVYDDDLTIQSSEVLHWPNKGWSKDVETSGMINYLNAILSYTLVRPTVFNGDTGYVNVAIDSPLVADVITYSDMVSFRNCKSVHQPRNLRQGVAGG</sequence>
<proteinExistence type="predicted"/>
<protein>
    <submittedName>
        <fullName evidence="1">Uncharacterized protein</fullName>
    </submittedName>
</protein>
<accession>A0A8X6HYK4</accession>
<evidence type="ECO:0000313" key="2">
    <source>
        <dbReference type="Proteomes" id="UP000887116"/>
    </source>
</evidence>
<gene>
    <name evidence="1" type="ORF">TNCT_516131</name>
</gene>
<name>A0A8X6HYK4_TRICU</name>
<dbReference type="AlphaFoldDB" id="A0A8X6HYK4"/>
<comment type="caution">
    <text evidence="1">The sequence shown here is derived from an EMBL/GenBank/DDBJ whole genome shotgun (WGS) entry which is preliminary data.</text>
</comment>
<reference evidence="1" key="1">
    <citation type="submission" date="2020-07" db="EMBL/GenBank/DDBJ databases">
        <title>Multicomponent nature underlies the extraordinary mechanical properties of spider dragline silk.</title>
        <authorList>
            <person name="Kono N."/>
            <person name="Nakamura H."/>
            <person name="Mori M."/>
            <person name="Yoshida Y."/>
            <person name="Ohtoshi R."/>
            <person name="Malay A.D."/>
            <person name="Moran D.A.P."/>
            <person name="Tomita M."/>
            <person name="Numata K."/>
            <person name="Arakawa K."/>
        </authorList>
    </citation>
    <scope>NUCLEOTIDE SEQUENCE</scope>
</reference>
<organism evidence="1 2">
    <name type="scientific">Trichonephila clavata</name>
    <name type="common">Joro spider</name>
    <name type="synonym">Nephila clavata</name>
    <dbReference type="NCBI Taxonomy" id="2740835"/>
    <lineage>
        <taxon>Eukaryota</taxon>
        <taxon>Metazoa</taxon>
        <taxon>Ecdysozoa</taxon>
        <taxon>Arthropoda</taxon>
        <taxon>Chelicerata</taxon>
        <taxon>Arachnida</taxon>
        <taxon>Araneae</taxon>
        <taxon>Araneomorphae</taxon>
        <taxon>Entelegynae</taxon>
        <taxon>Araneoidea</taxon>
        <taxon>Nephilidae</taxon>
        <taxon>Trichonephila</taxon>
    </lineage>
</organism>